<dbReference type="GO" id="GO:0006950">
    <property type="term" value="P:response to stress"/>
    <property type="evidence" value="ECO:0007669"/>
    <property type="project" value="TreeGrafter"/>
</dbReference>
<accession>A0A512HJM3</accession>
<dbReference type="PANTHER" id="PTHR33164">
    <property type="entry name" value="TRANSCRIPTIONAL REGULATOR, MARR FAMILY"/>
    <property type="match status" value="1"/>
</dbReference>
<dbReference type="RefSeq" id="WP_147180620.1">
    <property type="nucleotide sequence ID" value="NZ_BJZP01000011.1"/>
</dbReference>
<evidence type="ECO:0000259" key="1">
    <source>
        <dbReference type="PROSITE" id="PS50995"/>
    </source>
</evidence>
<feature type="domain" description="HTH marR-type" evidence="1">
    <location>
        <begin position="31"/>
        <end position="163"/>
    </location>
</feature>
<dbReference type="Gene3D" id="1.10.10.10">
    <property type="entry name" value="Winged helix-like DNA-binding domain superfamily/Winged helix DNA-binding domain"/>
    <property type="match status" value="1"/>
</dbReference>
<dbReference type="InterPro" id="IPR036390">
    <property type="entry name" value="WH_DNA-bd_sf"/>
</dbReference>
<dbReference type="AlphaFoldDB" id="A0A512HJM3"/>
<gene>
    <name evidence="2" type="ORF">RNA01_25880</name>
</gene>
<dbReference type="GO" id="GO:0045892">
    <property type="term" value="P:negative regulation of DNA-templated transcription"/>
    <property type="evidence" value="ECO:0007669"/>
    <property type="project" value="InterPro"/>
</dbReference>
<organism evidence="2 3">
    <name type="scientific">Ciceribacter naphthalenivorans</name>
    <dbReference type="NCBI Taxonomy" id="1118451"/>
    <lineage>
        <taxon>Bacteria</taxon>
        <taxon>Pseudomonadati</taxon>
        <taxon>Pseudomonadota</taxon>
        <taxon>Alphaproteobacteria</taxon>
        <taxon>Hyphomicrobiales</taxon>
        <taxon>Rhizobiaceae</taxon>
        <taxon>Ciceribacter</taxon>
    </lineage>
</organism>
<protein>
    <submittedName>
        <fullName evidence="2">Homoprotocatechuate degradation operon regulator, HpaR</fullName>
    </submittedName>
</protein>
<keyword evidence="3" id="KW-1185">Reference proteome</keyword>
<dbReference type="SMART" id="SM00347">
    <property type="entry name" value="HTH_MARR"/>
    <property type="match status" value="1"/>
</dbReference>
<dbReference type="PROSITE" id="PS50995">
    <property type="entry name" value="HTH_MARR_2"/>
    <property type="match status" value="1"/>
</dbReference>
<name>A0A512HJM3_9HYPH</name>
<evidence type="ECO:0000313" key="2">
    <source>
        <dbReference type="EMBL" id="GEO85656.1"/>
    </source>
</evidence>
<dbReference type="Proteomes" id="UP000321717">
    <property type="component" value="Unassembled WGS sequence"/>
</dbReference>
<dbReference type="NCBIfam" id="TIGR02337">
    <property type="entry name" value="HpaR"/>
    <property type="match status" value="1"/>
</dbReference>
<dbReference type="EMBL" id="BJZP01000011">
    <property type="protein sequence ID" value="GEO85656.1"/>
    <property type="molecule type" value="Genomic_DNA"/>
</dbReference>
<evidence type="ECO:0000313" key="3">
    <source>
        <dbReference type="Proteomes" id="UP000321717"/>
    </source>
</evidence>
<proteinExistence type="predicted"/>
<dbReference type="InterPro" id="IPR039422">
    <property type="entry name" value="MarR/SlyA-like"/>
</dbReference>
<dbReference type="OrthoDB" id="8588347at2"/>
<reference evidence="2 3" key="1">
    <citation type="submission" date="2019-07" db="EMBL/GenBank/DDBJ databases">
        <title>Whole genome shotgun sequence of Rhizobium naphthalenivorans NBRC 107585.</title>
        <authorList>
            <person name="Hosoyama A."/>
            <person name="Uohara A."/>
            <person name="Ohji S."/>
            <person name="Ichikawa N."/>
        </authorList>
    </citation>
    <scope>NUCLEOTIDE SEQUENCE [LARGE SCALE GENOMIC DNA]</scope>
    <source>
        <strain evidence="2 3">NBRC 107585</strain>
    </source>
</reference>
<dbReference type="GO" id="GO:0003700">
    <property type="term" value="F:DNA-binding transcription factor activity"/>
    <property type="evidence" value="ECO:0007669"/>
    <property type="project" value="InterPro"/>
</dbReference>
<sequence length="185" mass="21626">MTEKPAETLEIREVQREGGSPQPRARLRHFSRSLPMLLLRARESVMKHFRNSLRMYDITEQQWRILRALMTVKEIEVTELARATFLLGPSLSRILRDLEARQLIERHPDENDLRRARITISAAGLELIEKVSPYSEEIYGEITRTFGAERMRELQRLLEDLEASMAEIHLPLPDGERQPDSDEPR</sequence>
<dbReference type="GO" id="GO:0003677">
    <property type="term" value="F:DNA binding"/>
    <property type="evidence" value="ECO:0007669"/>
    <property type="project" value="InterPro"/>
</dbReference>
<dbReference type="InterPro" id="IPR012712">
    <property type="entry name" value="HpaR/FarR"/>
</dbReference>
<dbReference type="InterPro" id="IPR036388">
    <property type="entry name" value="WH-like_DNA-bd_sf"/>
</dbReference>
<dbReference type="InterPro" id="IPR000835">
    <property type="entry name" value="HTH_MarR-typ"/>
</dbReference>
<dbReference type="Pfam" id="PF12802">
    <property type="entry name" value="MarR_2"/>
    <property type="match status" value="1"/>
</dbReference>
<comment type="caution">
    <text evidence="2">The sequence shown here is derived from an EMBL/GenBank/DDBJ whole genome shotgun (WGS) entry which is preliminary data.</text>
</comment>
<dbReference type="PANTHER" id="PTHR33164:SF13">
    <property type="entry name" value="4-HYDROXYPHENYLACETATE CATABOLISM PROTEIN"/>
    <property type="match status" value="1"/>
</dbReference>
<dbReference type="SUPFAM" id="SSF46785">
    <property type="entry name" value="Winged helix' DNA-binding domain"/>
    <property type="match status" value="1"/>
</dbReference>